<dbReference type="Gene3D" id="2.40.100.10">
    <property type="entry name" value="Cyclophilin-like"/>
    <property type="match status" value="1"/>
</dbReference>
<dbReference type="PANTHER" id="PTHR34698">
    <property type="entry name" value="5-OXOPROLINASE SUBUNIT B"/>
    <property type="match status" value="1"/>
</dbReference>
<evidence type="ECO:0000259" key="4">
    <source>
        <dbReference type="SMART" id="SM00796"/>
    </source>
</evidence>
<reference evidence="5 6" key="1">
    <citation type="submission" date="2023-03" db="EMBL/GenBank/DDBJ databases">
        <title>Draft genome sequence of Thalassotalea eurytherma JCM 18482T.</title>
        <authorList>
            <person name="Sawabe T."/>
        </authorList>
    </citation>
    <scope>NUCLEOTIDE SEQUENCE [LARGE SCALE GENOMIC DNA]</scope>
    <source>
        <strain evidence="5 6">JCM 18482</strain>
    </source>
</reference>
<dbReference type="InterPro" id="IPR003833">
    <property type="entry name" value="CT_C_D"/>
</dbReference>
<keyword evidence="3" id="KW-0067">ATP-binding</keyword>
<dbReference type="SUPFAM" id="SSF50891">
    <property type="entry name" value="Cyclophilin-like"/>
    <property type="match status" value="1"/>
</dbReference>
<keyword evidence="2 5" id="KW-0378">Hydrolase</keyword>
<accession>A0ABQ6H846</accession>
<dbReference type="RefSeq" id="WP_284208421.1">
    <property type="nucleotide sequence ID" value="NZ_BSSU01000012.1"/>
</dbReference>
<dbReference type="NCBIfam" id="TIGR00370">
    <property type="entry name" value="5-oxoprolinase subunit PxpB"/>
    <property type="match status" value="1"/>
</dbReference>
<dbReference type="SUPFAM" id="SSF160467">
    <property type="entry name" value="PH0987 N-terminal domain-like"/>
    <property type="match status" value="1"/>
</dbReference>
<evidence type="ECO:0000313" key="6">
    <source>
        <dbReference type="Proteomes" id="UP001157133"/>
    </source>
</evidence>
<dbReference type="Gene3D" id="3.30.1360.40">
    <property type="match status" value="1"/>
</dbReference>
<name>A0ABQ6H846_9GAMM</name>
<dbReference type="SMART" id="SM00796">
    <property type="entry name" value="AHS1"/>
    <property type="match status" value="1"/>
</dbReference>
<dbReference type="PANTHER" id="PTHR34698:SF2">
    <property type="entry name" value="5-OXOPROLINASE SUBUNIT B"/>
    <property type="match status" value="1"/>
</dbReference>
<proteinExistence type="predicted"/>
<keyword evidence="1" id="KW-0547">Nucleotide-binding</keyword>
<dbReference type="InterPro" id="IPR029000">
    <property type="entry name" value="Cyclophilin-like_dom_sf"/>
</dbReference>
<feature type="domain" description="Carboxyltransferase" evidence="4">
    <location>
        <begin position="7"/>
        <end position="213"/>
    </location>
</feature>
<dbReference type="GO" id="GO:0016787">
    <property type="term" value="F:hydrolase activity"/>
    <property type="evidence" value="ECO:0007669"/>
    <property type="project" value="UniProtKB-KW"/>
</dbReference>
<comment type="caution">
    <text evidence="5">The sequence shown here is derived from an EMBL/GenBank/DDBJ whole genome shotgun (WGS) entry which is preliminary data.</text>
</comment>
<dbReference type="InterPro" id="IPR010016">
    <property type="entry name" value="PxpB"/>
</dbReference>
<dbReference type="Pfam" id="PF02682">
    <property type="entry name" value="CT_C_D"/>
    <property type="match status" value="1"/>
</dbReference>
<evidence type="ECO:0000256" key="3">
    <source>
        <dbReference type="ARBA" id="ARBA00022840"/>
    </source>
</evidence>
<keyword evidence="6" id="KW-1185">Reference proteome</keyword>
<organism evidence="5 6">
    <name type="scientific">Thalassotalea eurytherma</name>
    <dbReference type="NCBI Taxonomy" id="1144278"/>
    <lineage>
        <taxon>Bacteria</taxon>
        <taxon>Pseudomonadati</taxon>
        <taxon>Pseudomonadota</taxon>
        <taxon>Gammaproteobacteria</taxon>
        <taxon>Alteromonadales</taxon>
        <taxon>Colwelliaceae</taxon>
        <taxon>Thalassotalea</taxon>
    </lineage>
</organism>
<sequence length="241" mass="27231">MLELSDYKVFSYSENAILIQWPELISAQLHQHIISVSELVENIQPWFIEQVCSYNSLLVYYRFEAISAHDFKAKLISAIEQAILNADEKPLIASQAKQITIDVCYDVATGWDIETICQQKQCTLEDIIDWHTSRTYRAYALGFTPGFCYLASLDKRLQLPRKTIPRKKVPAGAVAIAHHQTAIYPDSSPGGWHIIGQTPNVMYAMAKNQFKPLINVGDIVSFNPISREAFIAQGGNIARER</sequence>
<evidence type="ECO:0000256" key="2">
    <source>
        <dbReference type="ARBA" id="ARBA00022801"/>
    </source>
</evidence>
<evidence type="ECO:0000256" key="1">
    <source>
        <dbReference type="ARBA" id="ARBA00022741"/>
    </source>
</evidence>
<dbReference type="Proteomes" id="UP001157133">
    <property type="component" value="Unassembled WGS sequence"/>
</dbReference>
<evidence type="ECO:0000313" key="5">
    <source>
        <dbReference type="EMBL" id="GLX83026.1"/>
    </source>
</evidence>
<dbReference type="EMBL" id="BSSU01000012">
    <property type="protein sequence ID" value="GLX83026.1"/>
    <property type="molecule type" value="Genomic_DNA"/>
</dbReference>
<protein>
    <submittedName>
        <fullName evidence="5">Allophanate hydrolase</fullName>
    </submittedName>
</protein>
<gene>
    <name evidence="5" type="primary">ybgJ</name>
    <name evidence="5" type="ORF">theurythT_24780</name>
</gene>